<evidence type="ECO:0000256" key="2">
    <source>
        <dbReference type="PIRSR" id="PIRSR617939-1"/>
    </source>
</evidence>
<dbReference type="SUPFAM" id="SSF110857">
    <property type="entry name" value="Gamma-glutamyl cyclotransferase-like"/>
    <property type="match status" value="1"/>
</dbReference>
<dbReference type="PANTHER" id="PTHR12935:SF13">
    <property type="entry name" value="GAMMA-GLUTAMYLCYCLOTRANSFERASE"/>
    <property type="match status" value="1"/>
</dbReference>
<dbReference type="InterPro" id="IPR017939">
    <property type="entry name" value="G-Glutamylcylcotransferase"/>
</dbReference>
<name>A0A8C7X6Q0_9TELE</name>
<dbReference type="InterPro" id="IPR036568">
    <property type="entry name" value="GGCT-like_sf"/>
</dbReference>
<dbReference type="GO" id="GO:0003839">
    <property type="term" value="F:gamma-glutamylcyclotransferase activity"/>
    <property type="evidence" value="ECO:0007669"/>
    <property type="project" value="InterPro"/>
</dbReference>
<feature type="active site" description="Proton acceptor" evidence="2">
    <location>
        <position position="165"/>
    </location>
</feature>
<proteinExistence type="predicted"/>
<evidence type="ECO:0000313" key="4">
    <source>
        <dbReference type="Ensembl" id="ENSOSIP00000008802.1"/>
    </source>
</evidence>
<dbReference type="CDD" id="cd06661">
    <property type="entry name" value="GGCT_like"/>
    <property type="match status" value="1"/>
</dbReference>
<dbReference type="Ensembl" id="ENSOSIT00000009379.1">
    <property type="protein sequence ID" value="ENSOSIP00000008802.1"/>
    <property type="gene ID" value="ENSOSIG00000005623.1"/>
</dbReference>
<keyword evidence="1" id="KW-0456">Lyase</keyword>
<dbReference type="Gene3D" id="3.10.490.10">
    <property type="entry name" value="Gamma-glutamyl cyclotransferase-like"/>
    <property type="match status" value="1"/>
</dbReference>
<evidence type="ECO:0000256" key="1">
    <source>
        <dbReference type="ARBA" id="ARBA00023239"/>
    </source>
</evidence>
<keyword evidence="5" id="KW-1185">Reference proteome</keyword>
<reference evidence="4" key="1">
    <citation type="submission" date="2025-08" db="UniProtKB">
        <authorList>
            <consortium name="Ensembl"/>
        </authorList>
    </citation>
    <scope>IDENTIFICATION</scope>
</reference>
<accession>A0A8C7X6Q0</accession>
<feature type="binding site" evidence="3">
    <location>
        <begin position="86"/>
        <end position="91"/>
    </location>
    <ligand>
        <name>substrate</name>
    </ligand>
</feature>
<evidence type="ECO:0000256" key="3">
    <source>
        <dbReference type="PIRSR" id="PIRSR617939-2"/>
    </source>
</evidence>
<dbReference type="PANTHER" id="PTHR12935">
    <property type="entry name" value="GAMMA-GLUTAMYLCYCLOTRANSFERASE"/>
    <property type="match status" value="1"/>
</dbReference>
<organism evidence="4 5">
    <name type="scientific">Oryzias sinensis</name>
    <name type="common">Chinese medaka</name>
    <dbReference type="NCBI Taxonomy" id="183150"/>
    <lineage>
        <taxon>Eukaryota</taxon>
        <taxon>Metazoa</taxon>
        <taxon>Chordata</taxon>
        <taxon>Craniata</taxon>
        <taxon>Vertebrata</taxon>
        <taxon>Euteleostomi</taxon>
        <taxon>Actinopterygii</taxon>
        <taxon>Neopterygii</taxon>
        <taxon>Teleostei</taxon>
        <taxon>Neoteleostei</taxon>
        <taxon>Acanthomorphata</taxon>
        <taxon>Ovalentaria</taxon>
        <taxon>Atherinomorphae</taxon>
        <taxon>Beloniformes</taxon>
        <taxon>Adrianichthyidae</taxon>
        <taxon>Oryziinae</taxon>
        <taxon>Oryzias</taxon>
    </lineage>
</organism>
<reference evidence="4" key="2">
    <citation type="submission" date="2025-09" db="UniProtKB">
        <authorList>
            <consortium name="Ensembl"/>
        </authorList>
    </citation>
    <scope>IDENTIFICATION</scope>
</reference>
<dbReference type="GeneTree" id="ENSGT00500000044921"/>
<evidence type="ECO:0000313" key="5">
    <source>
        <dbReference type="Proteomes" id="UP000694383"/>
    </source>
</evidence>
<protein>
    <submittedName>
        <fullName evidence="4">Gamma-glutamylcyclotransferase a</fullName>
    </submittedName>
</protein>
<feature type="binding site" evidence="3">
    <location>
        <position position="205"/>
    </location>
    <ligand>
        <name>substrate</name>
    </ligand>
</feature>
<dbReference type="Proteomes" id="UP000694383">
    <property type="component" value="Unplaced"/>
</dbReference>
<dbReference type="Pfam" id="PF13772">
    <property type="entry name" value="AIG2_2"/>
    <property type="match status" value="1"/>
</dbReference>
<dbReference type="AlphaFoldDB" id="A0A8C7X6Q0"/>
<dbReference type="InterPro" id="IPR013024">
    <property type="entry name" value="GGCT-like"/>
</dbReference>
<sequence>MPSSACQDRQKLRSALRAPADNTPLSRLENSTEHPVGQYDCSLAFLARMFTVIVAGGFTIKNIIRLSLFFLQSLNMSGSSSGHFMYFAFGSHLLKERLHLANPSATFFSIGRLKDYKLNFGLPDSHTGSEWHGGAATIEACPGAEVWGVIWTLSNEHLSSLDNQEGVSVGIYSPQEVSVETDDGVILCRTYQMNGFQPCPPSPQYKQVVCMGAKRGGLPMEYQKKLEEIQTNNYSGPSILDQIKIE</sequence>